<dbReference type="SUPFAM" id="SSF52743">
    <property type="entry name" value="Subtilisin-like"/>
    <property type="match status" value="1"/>
</dbReference>
<dbReference type="Proteomes" id="UP000240357">
    <property type="component" value="Unassembled WGS sequence"/>
</dbReference>
<dbReference type="PROSITE" id="PS00138">
    <property type="entry name" value="SUBTILASE_SER"/>
    <property type="match status" value="1"/>
</dbReference>
<evidence type="ECO:0000256" key="2">
    <source>
        <dbReference type="ARBA" id="ARBA00022670"/>
    </source>
</evidence>
<dbReference type="PROSITE" id="PS00136">
    <property type="entry name" value="SUBTILASE_ASP"/>
    <property type="match status" value="1"/>
</dbReference>
<dbReference type="InterPro" id="IPR000209">
    <property type="entry name" value="Peptidase_S8/S53_dom"/>
</dbReference>
<dbReference type="InterPro" id="IPR037045">
    <property type="entry name" value="S8pro/Inhibitor_I9_sf"/>
</dbReference>
<feature type="signal peptide" evidence="7">
    <location>
        <begin position="1"/>
        <end position="23"/>
    </location>
</feature>
<comment type="similarity">
    <text evidence="1 5 6">Belongs to the peptidase S8 family.</text>
</comment>
<evidence type="ECO:0000256" key="3">
    <source>
        <dbReference type="ARBA" id="ARBA00022801"/>
    </source>
</evidence>
<evidence type="ECO:0000256" key="6">
    <source>
        <dbReference type="RuleBase" id="RU003355"/>
    </source>
</evidence>
<dbReference type="Pfam" id="PF05922">
    <property type="entry name" value="Inhibitor_I9"/>
    <property type="match status" value="1"/>
</dbReference>
<feature type="domain" description="Inhibitor I9" evidence="9">
    <location>
        <begin position="90"/>
        <end position="121"/>
    </location>
</feature>
<dbReference type="EMBL" id="PYFT01000002">
    <property type="protein sequence ID" value="PSR51962.1"/>
    <property type="molecule type" value="Genomic_DNA"/>
</dbReference>
<dbReference type="AlphaFoldDB" id="A0A2T2Y8W2"/>
<dbReference type="PROSITE" id="PS51892">
    <property type="entry name" value="SUBTILASE"/>
    <property type="match status" value="1"/>
</dbReference>
<dbReference type="InterPro" id="IPR015500">
    <property type="entry name" value="Peptidase_S8_subtilisin-rel"/>
</dbReference>
<dbReference type="InterPro" id="IPR023827">
    <property type="entry name" value="Peptidase_S8_Asp-AS"/>
</dbReference>
<gene>
    <name evidence="10" type="ORF">AHMF7605_29065</name>
</gene>
<feature type="active site" description="Charge relay system" evidence="5">
    <location>
        <position position="198"/>
    </location>
</feature>
<dbReference type="PANTHER" id="PTHR43806:SF11">
    <property type="entry name" value="CEREVISIN-RELATED"/>
    <property type="match status" value="1"/>
</dbReference>
<dbReference type="GO" id="GO:0005615">
    <property type="term" value="C:extracellular space"/>
    <property type="evidence" value="ECO:0007669"/>
    <property type="project" value="TreeGrafter"/>
</dbReference>
<dbReference type="PRINTS" id="PR00723">
    <property type="entry name" value="SUBTILISIN"/>
</dbReference>
<evidence type="ECO:0000256" key="1">
    <source>
        <dbReference type="ARBA" id="ARBA00011073"/>
    </source>
</evidence>
<reference evidence="10 11" key="1">
    <citation type="submission" date="2018-03" db="EMBL/GenBank/DDBJ databases">
        <title>Adhaeribacter sp. HMF7605 Genome sequencing and assembly.</title>
        <authorList>
            <person name="Kang H."/>
            <person name="Kang J."/>
            <person name="Cha I."/>
            <person name="Kim H."/>
            <person name="Joh K."/>
        </authorList>
    </citation>
    <scope>NUCLEOTIDE SEQUENCE [LARGE SCALE GENOMIC DNA]</scope>
    <source>
        <strain evidence="10 11">HMF7605</strain>
    </source>
</reference>
<dbReference type="OrthoDB" id="9798386at2"/>
<sequence length="392" mass="40524">MKQKLYKKTISCLALSACFSMYSCQKEEFQPSTAAETTSISNATQAKNKIEGQYIVVLKKSNTKVNRIVNALIVKGIITPINSSDLLEGAVNGFVAKLTPQQVARLEKHPDIAYIEQDQVITSQAVMTTDSAAEETYSALPGETIPQGVGMLGYSDGTGKTAWVIDSGVDLNNPDLNVDVARSKSFLTTTSVQDGFGHGTAVASIIGAKNDGAGIIGVAANATIVALRVSDDAGAGTVSNAIKAVNQVNTYGKAGDVVNISLASGASAAFDSAVKTVAAKGIFVAIAAGNSGVDCSTTSPQRVNALNVYTVSAMDYNKNFWTSSNFGSPVDRCAPGVNITALKIGGGTKLVTGTSFATPHVAGLLLLQGNAMGNMGYVTGDKDSTPDLIPHL</sequence>
<dbReference type="GO" id="GO:0004252">
    <property type="term" value="F:serine-type endopeptidase activity"/>
    <property type="evidence" value="ECO:0007669"/>
    <property type="project" value="UniProtKB-UniRule"/>
</dbReference>
<evidence type="ECO:0000313" key="11">
    <source>
        <dbReference type="Proteomes" id="UP000240357"/>
    </source>
</evidence>
<keyword evidence="7" id="KW-0732">Signal</keyword>
<evidence type="ECO:0000256" key="4">
    <source>
        <dbReference type="ARBA" id="ARBA00022825"/>
    </source>
</evidence>
<protein>
    <submittedName>
        <fullName evidence="10">Peptidase S8</fullName>
    </submittedName>
</protein>
<dbReference type="InterPro" id="IPR022398">
    <property type="entry name" value="Peptidase_S8_His-AS"/>
</dbReference>
<evidence type="ECO:0000256" key="7">
    <source>
        <dbReference type="SAM" id="SignalP"/>
    </source>
</evidence>
<accession>A0A2T2Y8W2</accession>
<name>A0A2T2Y8W2_9BACT</name>
<dbReference type="InterPro" id="IPR023828">
    <property type="entry name" value="Peptidase_S8_Ser-AS"/>
</dbReference>
<feature type="domain" description="Peptidase S8/S53" evidence="8">
    <location>
        <begin position="164"/>
        <end position="367"/>
    </location>
</feature>
<feature type="chain" id="PRO_5015567821" evidence="7">
    <location>
        <begin position="24"/>
        <end position="392"/>
    </location>
</feature>
<dbReference type="InterPro" id="IPR050131">
    <property type="entry name" value="Peptidase_S8_subtilisin-like"/>
</dbReference>
<keyword evidence="2 5" id="KW-0645">Protease</keyword>
<dbReference type="InterPro" id="IPR010259">
    <property type="entry name" value="S8pro/Inhibitor_I9"/>
</dbReference>
<dbReference type="GO" id="GO:0006508">
    <property type="term" value="P:proteolysis"/>
    <property type="evidence" value="ECO:0007669"/>
    <property type="project" value="UniProtKB-KW"/>
</dbReference>
<evidence type="ECO:0000259" key="8">
    <source>
        <dbReference type="Pfam" id="PF00082"/>
    </source>
</evidence>
<keyword evidence="4 5" id="KW-0720">Serine protease</keyword>
<dbReference type="Gene3D" id="3.40.50.200">
    <property type="entry name" value="Peptidase S8/S53 domain"/>
    <property type="match status" value="1"/>
</dbReference>
<dbReference type="Pfam" id="PF00082">
    <property type="entry name" value="Peptidase_S8"/>
    <property type="match status" value="1"/>
</dbReference>
<feature type="active site" description="Charge relay system" evidence="5">
    <location>
        <position position="166"/>
    </location>
</feature>
<proteinExistence type="inferred from homology"/>
<dbReference type="SUPFAM" id="SSF54897">
    <property type="entry name" value="Protease propeptides/inhibitors"/>
    <property type="match status" value="1"/>
</dbReference>
<keyword evidence="3 5" id="KW-0378">Hydrolase</keyword>
<dbReference type="PANTHER" id="PTHR43806">
    <property type="entry name" value="PEPTIDASE S8"/>
    <property type="match status" value="1"/>
</dbReference>
<dbReference type="RefSeq" id="WP_106933781.1">
    <property type="nucleotide sequence ID" value="NZ_PYFT01000002.1"/>
</dbReference>
<feature type="active site" description="Charge relay system" evidence="5">
    <location>
        <position position="355"/>
    </location>
</feature>
<organism evidence="10 11">
    <name type="scientific">Adhaeribacter arboris</name>
    <dbReference type="NCBI Taxonomy" id="2072846"/>
    <lineage>
        <taxon>Bacteria</taxon>
        <taxon>Pseudomonadati</taxon>
        <taxon>Bacteroidota</taxon>
        <taxon>Cytophagia</taxon>
        <taxon>Cytophagales</taxon>
        <taxon>Hymenobacteraceae</taxon>
        <taxon>Adhaeribacter</taxon>
    </lineage>
</organism>
<evidence type="ECO:0000313" key="10">
    <source>
        <dbReference type="EMBL" id="PSR51962.1"/>
    </source>
</evidence>
<comment type="caution">
    <text evidence="10">The sequence shown here is derived from an EMBL/GenBank/DDBJ whole genome shotgun (WGS) entry which is preliminary data.</text>
</comment>
<evidence type="ECO:0000259" key="9">
    <source>
        <dbReference type="Pfam" id="PF05922"/>
    </source>
</evidence>
<evidence type="ECO:0000256" key="5">
    <source>
        <dbReference type="PROSITE-ProRule" id="PRU01240"/>
    </source>
</evidence>
<dbReference type="PROSITE" id="PS51257">
    <property type="entry name" value="PROKAR_LIPOPROTEIN"/>
    <property type="match status" value="1"/>
</dbReference>
<keyword evidence="11" id="KW-1185">Reference proteome</keyword>
<dbReference type="Gene3D" id="3.30.70.80">
    <property type="entry name" value="Peptidase S8 propeptide/proteinase inhibitor I9"/>
    <property type="match status" value="1"/>
</dbReference>
<dbReference type="PROSITE" id="PS00137">
    <property type="entry name" value="SUBTILASE_HIS"/>
    <property type="match status" value="1"/>
</dbReference>
<dbReference type="InterPro" id="IPR036852">
    <property type="entry name" value="Peptidase_S8/S53_dom_sf"/>
</dbReference>